<evidence type="ECO:0000313" key="3">
    <source>
        <dbReference type="EMBL" id="EPY37200.1"/>
    </source>
</evidence>
<dbReference type="AlphaFoldDB" id="S9W1C4"/>
<dbReference type="Pfam" id="PF08240">
    <property type="entry name" value="ADH_N"/>
    <property type="match status" value="1"/>
</dbReference>
<evidence type="ECO:0000313" key="2">
    <source>
        <dbReference type="EMBL" id="EPY33201.1"/>
    </source>
</evidence>
<dbReference type="EMBL" id="ATMH01000097">
    <property type="protein sequence ID" value="EPY37200.1"/>
    <property type="molecule type" value="Genomic_DNA"/>
</dbReference>
<dbReference type="PANTHER" id="PTHR44013">
    <property type="entry name" value="ZINC-TYPE ALCOHOL DEHYDROGENASE-LIKE PROTEIN C16A3.02C"/>
    <property type="match status" value="1"/>
</dbReference>
<comment type="caution">
    <text evidence="2">The sequence shown here is derived from an EMBL/GenBank/DDBJ whole genome shotgun (WGS) entry which is preliminary data.</text>
</comment>
<evidence type="ECO:0000259" key="1">
    <source>
        <dbReference type="SMART" id="SM00829"/>
    </source>
</evidence>
<reference evidence="2 4" key="1">
    <citation type="journal article" date="2013" name="PLoS ONE">
        <title>Predicting the Proteins of Angomonas deanei, Strigomonas culicis and Their Respective Endosymbionts Reveals New Aspects of the Trypanosomatidae Family.</title>
        <authorList>
            <person name="Motta M.C."/>
            <person name="Martins A.C."/>
            <person name="de Souza S.S."/>
            <person name="Catta-Preta C.M."/>
            <person name="Silva R."/>
            <person name="Klein C.C."/>
            <person name="de Almeida L.G."/>
            <person name="de Lima Cunha O."/>
            <person name="Ciapina L.P."/>
            <person name="Brocchi M."/>
            <person name="Colabardini A.C."/>
            <person name="de Araujo Lima B."/>
            <person name="Machado C.R."/>
            <person name="de Almeida Soares C.M."/>
            <person name="Probst C.M."/>
            <person name="de Menezes C.B."/>
            <person name="Thompson C.E."/>
            <person name="Bartholomeu D.C."/>
            <person name="Gradia D.F."/>
            <person name="Pavoni D.P."/>
            <person name="Grisard E.C."/>
            <person name="Fantinatti-Garboggini F."/>
            <person name="Marchini F.K."/>
            <person name="Rodrigues-Luiz G.F."/>
            <person name="Wagner G."/>
            <person name="Goldman G.H."/>
            <person name="Fietto J.L."/>
            <person name="Elias M.C."/>
            <person name="Goldman M.H."/>
            <person name="Sagot M.F."/>
            <person name="Pereira M."/>
            <person name="Stoco P.H."/>
            <person name="de Mendonca-Neto R.P."/>
            <person name="Teixeira S.M."/>
            <person name="Maciel T.E."/>
            <person name="de Oliveira Mendes T.A."/>
            <person name="Urmenyi T.P."/>
            <person name="de Souza W."/>
            <person name="Schenkman S."/>
            <person name="de Vasconcelos A.T."/>
        </authorList>
    </citation>
    <scope>NUCLEOTIDE SEQUENCE [LARGE SCALE GENOMIC DNA]</scope>
</reference>
<protein>
    <submittedName>
        <fullName evidence="3">NADPH2:quinone reductase</fullName>
    </submittedName>
    <submittedName>
        <fullName evidence="2">Oxidoreductase</fullName>
    </submittedName>
</protein>
<accession>S9W1C4</accession>
<dbReference type="PANTHER" id="PTHR44013:SF1">
    <property type="entry name" value="ZINC-TYPE ALCOHOL DEHYDROGENASE-LIKE PROTEIN C16A3.02C"/>
    <property type="match status" value="1"/>
</dbReference>
<organism evidence="2 4">
    <name type="scientific">Strigomonas culicis</name>
    <dbReference type="NCBI Taxonomy" id="28005"/>
    <lineage>
        <taxon>Eukaryota</taxon>
        <taxon>Discoba</taxon>
        <taxon>Euglenozoa</taxon>
        <taxon>Kinetoplastea</taxon>
        <taxon>Metakinetoplastina</taxon>
        <taxon>Trypanosomatida</taxon>
        <taxon>Trypanosomatidae</taxon>
        <taxon>Strigomonadinae</taxon>
        <taxon>Strigomonas</taxon>
    </lineage>
</organism>
<dbReference type="Proteomes" id="UP000015354">
    <property type="component" value="Unassembled WGS sequence"/>
</dbReference>
<sequence>MGSNESLPVRKSVENLTLPQLKPSVTDFNTSRRKPIICSGWVANECCSQWSPQNVSYSNEVFIPAPERHQVRVKLYAAGINPVDAQRTTFKSAAPDAQKPSRHPLPTFAFPYVCGIEGSGIIESVGWESDDSTMNCDLQVGDRVTFLADVTKNLGGTFCQFANVDASVVCKLPEVEEVGSPLIDMVEAAALPAAAGTAYIALFDKLRIEKGKSIFISGATGGVGSVAVQLAHFFGLQVFASCSSSNLNYARELGADVVIDYARGDVVKRILKETKDYGVDYLLECASSTLAESHSQALRYGGSICVITGLLQPSCDLVFRRQLSIHYVFTGLMYNIPDARAQLRPLCTALVQMYLQQAFRVDVEEVPLSRVGEALSIIALGHCKGKLVVTGFHEKEAAEEYARRMLVKHYNTALQYH</sequence>
<feature type="domain" description="Enoyl reductase (ER)" evidence="1">
    <location>
        <begin position="50"/>
        <end position="389"/>
    </location>
</feature>
<evidence type="ECO:0000313" key="4">
    <source>
        <dbReference type="Proteomes" id="UP000015354"/>
    </source>
</evidence>
<dbReference type="SMART" id="SM00829">
    <property type="entry name" value="PKS_ER"/>
    <property type="match status" value="1"/>
</dbReference>
<dbReference type="Gene3D" id="3.40.50.720">
    <property type="entry name" value="NAD(P)-binding Rossmann-like Domain"/>
    <property type="match status" value="1"/>
</dbReference>
<dbReference type="InterPro" id="IPR052733">
    <property type="entry name" value="Chloroplast_QOR"/>
</dbReference>
<dbReference type="SUPFAM" id="SSF50129">
    <property type="entry name" value="GroES-like"/>
    <property type="match status" value="1"/>
</dbReference>
<gene>
    <name evidence="3" type="ORF">STCU_00097</name>
    <name evidence="2" type="ORF">STCU_02428</name>
</gene>
<dbReference type="InterPro" id="IPR011032">
    <property type="entry name" value="GroES-like_sf"/>
</dbReference>
<proteinExistence type="predicted"/>
<dbReference type="InterPro" id="IPR036291">
    <property type="entry name" value="NAD(P)-bd_dom_sf"/>
</dbReference>
<dbReference type="GO" id="GO:0016491">
    <property type="term" value="F:oxidoreductase activity"/>
    <property type="evidence" value="ECO:0007669"/>
    <property type="project" value="InterPro"/>
</dbReference>
<dbReference type="InterPro" id="IPR013154">
    <property type="entry name" value="ADH-like_N"/>
</dbReference>
<dbReference type="Gene3D" id="3.90.180.10">
    <property type="entry name" value="Medium-chain alcohol dehydrogenases, catalytic domain"/>
    <property type="match status" value="1"/>
</dbReference>
<dbReference type="EMBL" id="ATMH01002428">
    <property type="protein sequence ID" value="EPY33201.1"/>
    <property type="molecule type" value="Genomic_DNA"/>
</dbReference>
<keyword evidence="4" id="KW-1185">Reference proteome</keyword>
<reference evidence="2" key="2">
    <citation type="submission" date="2013-03" db="EMBL/GenBank/DDBJ databases">
        <authorList>
            <person name="Motta M.C.M."/>
            <person name="Martins A.C.A."/>
            <person name="Preta C.M.C.C."/>
            <person name="Silva R."/>
            <person name="de Souza S.S."/>
            <person name="Klein C.C."/>
            <person name="de Almeida L.G.P."/>
            <person name="Cunha O.L."/>
            <person name="Colabardini A.C."/>
            <person name="Lima B.A."/>
            <person name="Machado C.R."/>
            <person name="Soares C.M.A."/>
            <person name="de Menezes C.B.A."/>
            <person name="Bartolomeu D.C."/>
            <person name="Grisard E.C."/>
            <person name="Fantinatti-Garboggini F."/>
            <person name="Rodrigues-Luiz G.F."/>
            <person name="Wagner G."/>
            <person name="Goldman G.H."/>
            <person name="Fietto J.L.R."/>
            <person name="Ciapina L.P."/>
            <person name="Brocchi M."/>
            <person name="Elias M.C."/>
            <person name="Goldman M.H.S."/>
            <person name="Sagot M.-F."/>
            <person name="Pereira M."/>
            <person name="Stoco P.H."/>
            <person name="Teixeira S.M.R."/>
            <person name="de Mendonca-Neto R.P."/>
            <person name="Maciel T.E.F."/>
            <person name="Mendes T.A.O."/>
            <person name="Urmenyi T.P."/>
            <person name="Teixeira M.M.G."/>
            <person name="de Camargo E.F.P."/>
            <person name="de Sousa W."/>
            <person name="Schenkman S."/>
            <person name="de Vasconcelos A.T.R."/>
        </authorList>
    </citation>
    <scope>NUCLEOTIDE SEQUENCE</scope>
</reference>
<dbReference type="InterPro" id="IPR020843">
    <property type="entry name" value="ER"/>
</dbReference>
<dbReference type="OrthoDB" id="3233595at2759"/>
<dbReference type="Pfam" id="PF00107">
    <property type="entry name" value="ADH_zinc_N"/>
    <property type="match status" value="1"/>
</dbReference>
<dbReference type="SUPFAM" id="SSF51735">
    <property type="entry name" value="NAD(P)-binding Rossmann-fold domains"/>
    <property type="match status" value="1"/>
</dbReference>
<name>S9W1C4_9TRYP</name>
<dbReference type="InterPro" id="IPR013149">
    <property type="entry name" value="ADH-like_C"/>
</dbReference>